<dbReference type="PANTHER" id="PTHR35802">
    <property type="entry name" value="PROTEASE SYNTHASE AND SPORULATION PROTEIN PAI 2"/>
    <property type="match status" value="1"/>
</dbReference>
<dbReference type="RefSeq" id="WP_245513097.1">
    <property type="nucleotide sequence ID" value="NZ_SNZR01000011.1"/>
</dbReference>
<dbReference type="AlphaFoldDB" id="A0A4R7CCV4"/>
<dbReference type="Gene3D" id="2.30.110.10">
    <property type="entry name" value="Electron Transport, Fmn-binding Protein, Chain A"/>
    <property type="match status" value="1"/>
</dbReference>
<name>A0A4R7CCV4_9HYPH</name>
<proteinExistence type="predicted"/>
<dbReference type="Pfam" id="PF04299">
    <property type="entry name" value="FMN_bind_2"/>
    <property type="match status" value="1"/>
</dbReference>
<dbReference type="PANTHER" id="PTHR35802:SF1">
    <property type="entry name" value="PROTEASE SYNTHASE AND SPORULATION PROTEIN PAI 2"/>
    <property type="match status" value="1"/>
</dbReference>
<dbReference type="PIRSF" id="PIRSF010372">
    <property type="entry name" value="PaiB"/>
    <property type="match status" value="1"/>
</dbReference>
<dbReference type="InterPro" id="IPR007396">
    <property type="entry name" value="TR_PAI2-type"/>
</dbReference>
<dbReference type="EMBL" id="SNZR01000011">
    <property type="protein sequence ID" value="TDR95016.1"/>
    <property type="molecule type" value="Genomic_DNA"/>
</dbReference>
<dbReference type="SUPFAM" id="SSF50475">
    <property type="entry name" value="FMN-binding split barrel"/>
    <property type="match status" value="1"/>
</dbReference>
<sequence>MYVPTVFRNEDRDLAWSLIETIRFGSLVSSGDVPFVSHVPFCLDRDRGGRTVLIGHMARGNAHWKSLDPGSRVLVTFVGPNSYISPSWYASSPRAPTWNYVGIHLVGTIEIVHDRNALDTMVRRLSREMEAPDSGWSIDGIDPGYVDHLLPGIVGFEITVSDVDMQVRLSQQNDDNDRRQVRQALADGGLRQRQVAEIMDRIVPVDRN</sequence>
<reference evidence="1 2" key="1">
    <citation type="submission" date="2019-03" db="EMBL/GenBank/DDBJ databases">
        <title>Genomic Encyclopedia of Type Strains, Phase IV (KMG-IV): sequencing the most valuable type-strain genomes for metagenomic binning, comparative biology and taxonomic classification.</title>
        <authorList>
            <person name="Goeker M."/>
        </authorList>
    </citation>
    <scope>NUCLEOTIDE SEQUENCE [LARGE SCALE GENOMIC DNA]</scope>
    <source>
        <strain evidence="1 2">DSM 25903</strain>
    </source>
</reference>
<comment type="caution">
    <text evidence="1">The sequence shown here is derived from an EMBL/GenBank/DDBJ whole genome shotgun (WGS) entry which is preliminary data.</text>
</comment>
<dbReference type="Proteomes" id="UP000295122">
    <property type="component" value="Unassembled WGS sequence"/>
</dbReference>
<evidence type="ECO:0000313" key="1">
    <source>
        <dbReference type="EMBL" id="TDR95016.1"/>
    </source>
</evidence>
<protein>
    <submittedName>
        <fullName evidence="1">PaiB family negative transcriptional regulator</fullName>
    </submittedName>
</protein>
<accession>A0A4R7CCV4</accession>
<gene>
    <name evidence="1" type="ORF">EV668_2308</name>
</gene>
<keyword evidence="2" id="KW-1185">Reference proteome</keyword>
<evidence type="ECO:0000313" key="2">
    <source>
        <dbReference type="Proteomes" id="UP000295122"/>
    </source>
</evidence>
<dbReference type="InterPro" id="IPR012349">
    <property type="entry name" value="Split_barrel_FMN-bd"/>
</dbReference>
<organism evidence="1 2">
    <name type="scientific">Enterovirga rhinocerotis</name>
    <dbReference type="NCBI Taxonomy" id="1339210"/>
    <lineage>
        <taxon>Bacteria</taxon>
        <taxon>Pseudomonadati</taxon>
        <taxon>Pseudomonadota</taxon>
        <taxon>Alphaproteobacteria</taxon>
        <taxon>Hyphomicrobiales</taxon>
        <taxon>Methylobacteriaceae</taxon>
        <taxon>Enterovirga</taxon>
    </lineage>
</organism>